<comment type="caution">
    <text evidence="8">The sequence shown here is derived from an EMBL/GenBank/DDBJ whole genome shotgun (WGS) entry which is preliminary data.</text>
</comment>
<dbReference type="InterPro" id="IPR008693">
    <property type="entry name" value="MmpS"/>
</dbReference>
<feature type="region of interest" description="Disordered" evidence="7">
    <location>
        <begin position="44"/>
        <end position="76"/>
    </location>
</feature>
<dbReference type="EMBL" id="LJGU01000147">
    <property type="protein sequence ID" value="OEU96183.1"/>
    <property type="molecule type" value="Genomic_DNA"/>
</dbReference>
<feature type="compositionally biased region" description="Polar residues" evidence="7">
    <location>
        <begin position="57"/>
        <end position="67"/>
    </location>
</feature>
<dbReference type="GO" id="GO:0005886">
    <property type="term" value="C:plasma membrane"/>
    <property type="evidence" value="ECO:0007669"/>
    <property type="project" value="UniProtKB-SubCell"/>
</dbReference>
<dbReference type="InterPro" id="IPR038468">
    <property type="entry name" value="MmpS_C"/>
</dbReference>
<evidence type="ECO:0000256" key="6">
    <source>
        <dbReference type="ARBA" id="ARBA00023136"/>
    </source>
</evidence>
<keyword evidence="5" id="KW-1133">Transmembrane helix</keyword>
<keyword evidence="9" id="KW-1185">Reference proteome</keyword>
<sequence length="139" mass="14266">MASLAGTAVLLTGCSEDGKASGGDSAGGGGDSAMVTVEYEVTGDSPASVYSPGVKSESYTGTKSGDGQSDLEAEGVTTPWSKKFEVRPGRSLTLQVSSEEPRKEIGCRILVNGKVVDERTKRNDPGSTLNTTCSGTTPR</sequence>
<evidence type="ECO:0000256" key="4">
    <source>
        <dbReference type="ARBA" id="ARBA00022692"/>
    </source>
</evidence>
<keyword evidence="3" id="KW-1003">Cell membrane</keyword>
<comment type="similarity">
    <text evidence="2">Belongs to the MmpS family.</text>
</comment>
<protein>
    <recommendedName>
        <fullName evidence="10">MmpS family membrane protein</fullName>
    </recommendedName>
</protein>
<keyword evidence="4" id="KW-0812">Transmembrane</keyword>
<evidence type="ECO:0000256" key="7">
    <source>
        <dbReference type="SAM" id="MobiDB-lite"/>
    </source>
</evidence>
<proteinExistence type="inferred from homology"/>
<gene>
    <name evidence="8" type="ORF">AN216_21815</name>
</gene>
<feature type="compositionally biased region" description="Polar residues" evidence="7">
    <location>
        <begin position="125"/>
        <end position="139"/>
    </location>
</feature>
<dbReference type="AlphaFoldDB" id="A0A1E7JWY8"/>
<name>A0A1E7JWY8_9ACTN</name>
<evidence type="ECO:0000313" key="8">
    <source>
        <dbReference type="EMBL" id="OEU96183.1"/>
    </source>
</evidence>
<feature type="region of interest" description="Disordered" evidence="7">
    <location>
        <begin position="118"/>
        <end position="139"/>
    </location>
</feature>
<evidence type="ECO:0000256" key="5">
    <source>
        <dbReference type="ARBA" id="ARBA00022989"/>
    </source>
</evidence>
<dbReference type="RefSeq" id="WP_170843186.1">
    <property type="nucleotide sequence ID" value="NZ_LJGU01000147.1"/>
</dbReference>
<evidence type="ECO:0000313" key="9">
    <source>
        <dbReference type="Proteomes" id="UP000176101"/>
    </source>
</evidence>
<keyword evidence="6" id="KW-0472">Membrane</keyword>
<evidence type="ECO:0000256" key="2">
    <source>
        <dbReference type="ARBA" id="ARBA00007531"/>
    </source>
</evidence>
<dbReference type="Pfam" id="PF05423">
    <property type="entry name" value="Mycobact_memb"/>
    <property type="match status" value="1"/>
</dbReference>
<evidence type="ECO:0000256" key="3">
    <source>
        <dbReference type="ARBA" id="ARBA00022475"/>
    </source>
</evidence>
<comment type="subcellular location">
    <subcellularLocation>
        <location evidence="1">Cell membrane</location>
    </subcellularLocation>
</comment>
<evidence type="ECO:0008006" key="10">
    <source>
        <dbReference type="Google" id="ProtNLM"/>
    </source>
</evidence>
<dbReference type="Gene3D" id="2.60.40.2880">
    <property type="entry name" value="MmpS1-5, C-terminal soluble domain"/>
    <property type="match status" value="1"/>
</dbReference>
<evidence type="ECO:0000256" key="1">
    <source>
        <dbReference type="ARBA" id="ARBA00004236"/>
    </source>
</evidence>
<accession>A0A1E7JWY8</accession>
<organism evidence="8 9">
    <name type="scientific">Streptomyces oceani</name>
    <dbReference type="NCBI Taxonomy" id="1075402"/>
    <lineage>
        <taxon>Bacteria</taxon>
        <taxon>Bacillati</taxon>
        <taxon>Actinomycetota</taxon>
        <taxon>Actinomycetes</taxon>
        <taxon>Kitasatosporales</taxon>
        <taxon>Streptomycetaceae</taxon>
        <taxon>Streptomyces</taxon>
    </lineage>
</organism>
<reference evidence="8 9" key="1">
    <citation type="journal article" date="2016" name="Front. Microbiol.">
        <title>Comparative Genomics Analysis of Streptomyces Species Reveals Their Adaptation to the Marine Environment and Their Diversity at the Genomic Level.</title>
        <authorList>
            <person name="Tian X."/>
            <person name="Zhang Z."/>
            <person name="Yang T."/>
            <person name="Chen M."/>
            <person name="Li J."/>
            <person name="Chen F."/>
            <person name="Yang J."/>
            <person name="Li W."/>
            <person name="Zhang B."/>
            <person name="Zhang Z."/>
            <person name="Wu J."/>
            <person name="Zhang C."/>
            <person name="Long L."/>
            <person name="Xiao J."/>
        </authorList>
    </citation>
    <scope>NUCLEOTIDE SEQUENCE [LARGE SCALE GENOMIC DNA]</scope>
    <source>
        <strain evidence="8 9">SCSIO 02100</strain>
    </source>
</reference>
<dbReference type="Proteomes" id="UP000176101">
    <property type="component" value="Unassembled WGS sequence"/>
</dbReference>